<keyword evidence="9 11" id="KW-0472">Membrane</keyword>
<evidence type="ECO:0000256" key="11">
    <source>
        <dbReference type="PROSITE-ProRule" id="PRU01360"/>
    </source>
</evidence>
<feature type="chain" id="PRO_5045457330" evidence="13">
    <location>
        <begin position="24"/>
        <end position="801"/>
    </location>
</feature>
<dbReference type="InterPro" id="IPR036942">
    <property type="entry name" value="Beta-barrel_TonB_sf"/>
</dbReference>
<dbReference type="PROSITE" id="PS52016">
    <property type="entry name" value="TONB_DEPENDENT_REC_3"/>
    <property type="match status" value="1"/>
</dbReference>
<dbReference type="CDD" id="cd01347">
    <property type="entry name" value="ligand_gated_channel"/>
    <property type="match status" value="1"/>
</dbReference>
<dbReference type="Proteomes" id="UP001596303">
    <property type="component" value="Unassembled WGS sequence"/>
</dbReference>
<gene>
    <name evidence="16" type="ORF">ACFQDM_09530</name>
</gene>
<evidence type="ECO:0000313" key="17">
    <source>
        <dbReference type="Proteomes" id="UP001596303"/>
    </source>
</evidence>
<evidence type="ECO:0000256" key="5">
    <source>
        <dbReference type="ARBA" id="ARBA00022692"/>
    </source>
</evidence>
<keyword evidence="3 11" id="KW-1134">Transmembrane beta strand</keyword>
<keyword evidence="16" id="KW-0675">Receptor</keyword>
<dbReference type="InterPro" id="IPR039426">
    <property type="entry name" value="TonB-dep_rcpt-like"/>
</dbReference>
<evidence type="ECO:0000259" key="14">
    <source>
        <dbReference type="Pfam" id="PF00593"/>
    </source>
</evidence>
<dbReference type="PANTHER" id="PTHR32552:SF81">
    <property type="entry name" value="TONB-DEPENDENT OUTER MEMBRANE RECEPTOR"/>
    <property type="match status" value="1"/>
</dbReference>
<sequence>MNLKYLRACTALGAILFAVPALAQEQASEAGSEPAEEVVEDERAVLNTVQVFARKRQESVQDIPVVVQAFDAGTLERNAVSTIEDISFMTPGLTTNVQGNNVQNVLNMRGIESGNVGVGFDQAVSVNIDGVQFSNSEFLRVGQFDLERAEVLKGPQALYNGKNSTAGIIALKTADPTDELYTEIKAGYASGADRWFAEGVLSGPISDTVGGRLAVSYTDADGWWENQVPGVAHKKLPNYNEMIARGTLKFEPTDNFDATAKLTYHRNRGDDHAYQELVECTPAVETWSPYSDCKLNGKGASVDPDALPGFDPSLSPLWRDEPYSEYNTTIFSVEANYDINDDLTLSSVTGYSDLDNQRFDNIIVGGTIPLITLGEAQKQETFSQELRLSGTYDRFNFMVGAYYDDRTITQDSAVVLAGGITPFNTQEITADSWSAFAQFEYDVTDEFSVSVGGRYTEEDKSFRGVMTQGNGFSVGGVPVNAGDPFLIVNPDISADDFSPEITLSYKPQSNINLFASYKEGFKSGSFSMSQTASRFLSVIPTATDFAPEEVDGYEIGAKTEWLDNRLRLNLVWFDYDYSNLQLSAFDSELQTTRVFNAGAAKTRGIEFESMYIPENFDALTLSANIAYLDAYYEEWDADCTAYQITVDPAGCNVDVDNNPATDVGGLLAGTGFEAQDRNGDELRNAPDWTFQLGAVYDERLTETLRIRANGAAVWTDEHNADPIGDPLMVNDAHWKLNLGVGIYADDDSWALDLIARNITDERIYNWGQTAPLGGRRAYAVSPNPPRDVMIRLTVRPSEMMK</sequence>
<keyword evidence="4" id="KW-0410">Iron transport</keyword>
<keyword evidence="5 11" id="KW-0812">Transmembrane</keyword>
<evidence type="ECO:0000256" key="12">
    <source>
        <dbReference type="RuleBase" id="RU003357"/>
    </source>
</evidence>
<evidence type="ECO:0000256" key="2">
    <source>
        <dbReference type="ARBA" id="ARBA00022448"/>
    </source>
</evidence>
<feature type="domain" description="TonB-dependent receptor plug" evidence="15">
    <location>
        <begin position="60"/>
        <end position="168"/>
    </location>
</feature>
<evidence type="ECO:0000256" key="13">
    <source>
        <dbReference type="SAM" id="SignalP"/>
    </source>
</evidence>
<evidence type="ECO:0000256" key="1">
    <source>
        <dbReference type="ARBA" id="ARBA00004571"/>
    </source>
</evidence>
<evidence type="ECO:0000256" key="3">
    <source>
        <dbReference type="ARBA" id="ARBA00022452"/>
    </source>
</evidence>
<keyword evidence="2 11" id="KW-0813">Transport</keyword>
<dbReference type="PANTHER" id="PTHR32552">
    <property type="entry name" value="FERRICHROME IRON RECEPTOR-RELATED"/>
    <property type="match status" value="1"/>
</dbReference>
<keyword evidence="17" id="KW-1185">Reference proteome</keyword>
<evidence type="ECO:0000256" key="7">
    <source>
        <dbReference type="ARBA" id="ARBA00023065"/>
    </source>
</evidence>
<dbReference type="InterPro" id="IPR000531">
    <property type="entry name" value="Beta-barrel_TonB"/>
</dbReference>
<comment type="subcellular location">
    <subcellularLocation>
        <location evidence="1 11">Cell outer membrane</location>
        <topology evidence="1 11">Multi-pass membrane protein</topology>
    </subcellularLocation>
</comment>
<name>A0ABW1S9G6_9PROT</name>
<dbReference type="Gene3D" id="2.40.170.20">
    <property type="entry name" value="TonB-dependent receptor, beta-barrel domain"/>
    <property type="match status" value="1"/>
</dbReference>
<keyword evidence="13" id="KW-0732">Signal</keyword>
<evidence type="ECO:0000256" key="10">
    <source>
        <dbReference type="ARBA" id="ARBA00023237"/>
    </source>
</evidence>
<keyword evidence="8 12" id="KW-0798">TonB box</keyword>
<keyword evidence="10 11" id="KW-0998">Cell outer membrane</keyword>
<proteinExistence type="inferred from homology"/>
<evidence type="ECO:0000256" key="4">
    <source>
        <dbReference type="ARBA" id="ARBA00022496"/>
    </source>
</evidence>
<dbReference type="InterPro" id="IPR012910">
    <property type="entry name" value="Plug_dom"/>
</dbReference>
<reference evidence="17" key="1">
    <citation type="journal article" date="2019" name="Int. J. Syst. Evol. Microbiol.">
        <title>The Global Catalogue of Microorganisms (GCM) 10K type strain sequencing project: providing services to taxonomists for standard genome sequencing and annotation.</title>
        <authorList>
            <consortium name="The Broad Institute Genomics Platform"/>
            <consortium name="The Broad Institute Genome Sequencing Center for Infectious Disease"/>
            <person name="Wu L."/>
            <person name="Ma J."/>
        </authorList>
    </citation>
    <scope>NUCLEOTIDE SEQUENCE [LARGE SCALE GENOMIC DNA]</scope>
    <source>
        <strain evidence="17">CGMCC-1.15741</strain>
    </source>
</reference>
<evidence type="ECO:0000259" key="15">
    <source>
        <dbReference type="Pfam" id="PF07715"/>
    </source>
</evidence>
<evidence type="ECO:0000256" key="8">
    <source>
        <dbReference type="ARBA" id="ARBA00023077"/>
    </source>
</evidence>
<dbReference type="RefSeq" id="WP_377378437.1">
    <property type="nucleotide sequence ID" value="NZ_JBHSSW010000012.1"/>
</dbReference>
<evidence type="ECO:0000256" key="6">
    <source>
        <dbReference type="ARBA" id="ARBA00023004"/>
    </source>
</evidence>
<comment type="similarity">
    <text evidence="11 12">Belongs to the TonB-dependent receptor family.</text>
</comment>
<keyword evidence="6" id="KW-0408">Iron</keyword>
<protein>
    <submittedName>
        <fullName evidence="16">TonB-dependent receptor</fullName>
    </submittedName>
</protein>
<feature type="domain" description="TonB-dependent receptor-like beta-barrel" evidence="14">
    <location>
        <begin position="309"/>
        <end position="757"/>
    </location>
</feature>
<evidence type="ECO:0000256" key="9">
    <source>
        <dbReference type="ARBA" id="ARBA00023136"/>
    </source>
</evidence>
<feature type="signal peptide" evidence="13">
    <location>
        <begin position="1"/>
        <end position="23"/>
    </location>
</feature>
<evidence type="ECO:0000313" key="16">
    <source>
        <dbReference type="EMBL" id="MFC6198320.1"/>
    </source>
</evidence>
<dbReference type="SUPFAM" id="SSF56935">
    <property type="entry name" value="Porins"/>
    <property type="match status" value="1"/>
</dbReference>
<keyword evidence="7" id="KW-0406">Ion transport</keyword>
<dbReference type="Pfam" id="PF07715">
    <property type="entry name" value="Plug"/>
    <property type="match status" value="1"/>
</dbReference>
<dbReference type="Pfam" id="PF00593">
    <property type="entry name" value="TonB_dep_Rec_b-barrel"/>
    <property type="match status" value="1"/>
</dbReference>
<accession>A0ABW1S9G6</accession>
<organism evidence="16 17">
    <name type="scientific">Ponticaulis profundi</name>
    <dbReference type="NCBI Taxonomy" id="2665222"/>
    <lineage>
        <taxon>Bacteria</taxon>
        <taxon>Pseudomonadati</taxon>
        <taxon>Pseudomonadota</taxon>
        <taxon>Alphaproteobacteria</taxon>
        <taxon>Hyphomonadales</taxon>
        <taxon>Hyphomonadaceae</taxon>
        <taxon>Ponticaulis</taxon>
    </lineage>
</organism>
<dbReference type="EMBL" id="JBHSSW010000012">
    <property type="protein sequence ID" value="MFC6198320.1"/>
    <property type="molecule type" value="Genomic_DNA"/>
</dbReference>
<comment type="caution">
    <text evidence="16">The sequence shown here is derived from an EMBL/GenBank/DDBJ whole genome shotgun (WGS) entry which is preliminary data.</text>
</comment>